<dbReference type="Proteomes" id="UP000217199">
    <property type="component" value="Unassembled WGS sequence"/>
</dbReference>
<dbReference type="GO" id="GO:0012505">
    <property type="term" value="C:endomembrane system"/>
    <property type="evidence" value="ECO:0007669"/>
    <property type="project" value="UniProtKB-SubCell"/>
</dbReference>
<organism evidence="10 11">
    <name type="scientific">Pyrrhoderma noxium</name>
    <dbReference type="NCBI Taxonomy" id="2282107"/>
    <lineage>
        <taxon>Eukaryota</taxon>
        <taxon>Fungi</taxon>
        <taxon>Dikarya</taxon>
        <taxon>Basidiomycota</taxon>
        <taxon>Agaricomycotina</taxon>
        <taxon>Agaricomycetes</taxon>
        <taxon>Hymenochaetales</taxon>
        <taxon>Hymenochaetaceae</taxon>
        <taxon>Pyrrhoderma</taxon>
    </lineage>
</organism>
<evidence type="ECO:0000256" key="8">
    <source>
        <dbReference type="ARBA" id="ARBA00023136"/>
    </source>
</evidence>
<evidence type="ECO:0000256" key="6">
    <source>
        <dbReference type="ARBA" id="ARBA00022989"/>
    </source>
</evidence>
<keyword evidence="6 9" id="KW-1133">Transmembrane helix</keyword>
<sequence length="70" mass="7758">MASIFPVYAILVIVLGLIAASWLATPKGPHQTLIRTAISLTLTCCYLMWMVTYMVQLHPLLSPKRTLVGE</sequence>
<comment type="subcellular location">
    <subcellularLocation>
        <location evidence="1">Endomembrane system</location>
        <topology evidence="1">Multi-pass membrane protein</topology>
    </subcellularLocation>
</comment>
<evidence type="ECO:0000256" key="9">
    <source>
        <dbReference type="SAM" id="Phobius"/>
    </source>
</evidence>
<evidence type="ECO:0000256" key="5">
    <source>
        <dbReference type="ARBA" id="ARBA00022781"/>
    </source>
</evidence>
<gene>
    <name evidence="10" type="ORF">PNOK_0787000</name>
</gene>
<dbReference type="GO" id="GO:0046961">
    <property type="term" value="F:proton-transporting ATPase activity, rotational mechanism"/>
    <property type="evidence" value="ECO:0007669"/>
    <property type="project" value="InterPro"/>
</dbReference>
<dbReference type="EMBL" id="NBII01000008">
    <property type="protein sequence ID" value="PAV16250.1"/>
    <property type="molecule type" value="Genomic_DNA"/>
</dbReference>
<feature type="transmembrane region" description="Helical" evidence="9">
    <location>
        <begin position="37"/>
        <end position="55"/>
    </location>
</feature>
<evidence type="ECO:0000256" key="2">
    <source>
        <dbReference type="ARBA" id="ARBA00008328"/>
    </source>
</evidence>
<dbReference type="PANTHER" id="PTHR12263:SF0">
    <property type="entry name" value="V-TYPE PROTON ATPASE SUBUNIT"/>
    <property type="match status" value="1"/>
</dbReference>
<evidence type="ECO:0000256" key="4">
    <source>
        <dbReference type="ARBA" id="ARBA00022692"/>
    </source>
</evidence>
<dbReference type="Pfam" id="PF05493">
    <property type="entry name" value="ATP_synt_H"/>
    <property type="match status" value="1"/>
</dbReference>
<keyword evidence="7" id="KW-0406">Ion transport</keyword>
<evidence type="ECO:0000313" key="10">
    <source>
        <dbReference type="EMBL" id="PAV16250.1"/>
    </source>
</evidence>
<comment type="similarity">
    <text evidence="2">Belongs to the V-ATPase e1/e2 subunit family.</text>
</comment>
<feature type="transmembrane region" description="Helical" evidence="9">
    <location>
        <begin position="6"/>
        <end position="25"/>
    </location>
</feature>
<reference evidence="10 11" key="1">
    <citation type="journal article" date="2017" name="Mol. Ecol.">
        <title>Comparative and population genomic landscape of Phellinus noxius: A hypervariable fungus causing root rot in trees.</title>
        <authorList>
            <person name="Chung C.L."/>
            <person name="Lee T.J."/>
            <person name="Akiba M."/>
            <person name="Lee H.H."/>
            <person name="Kuo T.H."/>
            <person name="Liu D."/>
            <person name="Ke H.M."/>
            <person name="Yokoi T."/>
            <person name="Roa M.B."/>
            <person name="Lu M.J."/>
            <person name="Chang Y.Y."/>
            <person name="Ann P.J."/>
            <person name="Tsai J.N."/>
            <person name="Chen C.Y."/>
            <person name="Tzean S.S."/>
            <person name="Ota Y."/>
            <person name="Hattori T."/>
            <person name="Sahashi N."/>
            <person name="Liou R.F."/>
            <person name="Kikuchi T."/>
            <person name="Tsai I.J."/>
        </authorList>
    </citation>
    <scope>NUCLEOTIDE SEQUENCE [LARGE SCALE GENOMIC DNA]</scope>
    <source>
        <strain evidence="10 11">FFPRI411160</strain>
    </source>
</reference>
<dbReference type="STRING" id="2282107.A0A286U9K0"/>
<name>A0A286U9K0_9AGAM</name>
<evidence type="ECO:0000256" key="1">
    <source>
        <dbReference type="ARBA" id="ARBA00004127"/>
    </source>
</evidence>
<dbReference type="AlphaFoldDB" id="A0A286U9K0"/>
<evidence type="ECO:0000256" key="7">
    <source>
        <dbReference type="ARBA" id="ARBA00023065"/>
    </source>
</evidence>
<evidence type="ECO:0000256" key="3">
    <source>
        <dbReference type="ARBA" id="ARBA00022448"/>
    </source>
</evidence>
<dbReference type="FunCoup" id="A0A286U9K0">
    <property type="interactions" value="76"/>
</dbReference>
<keyword evidence="4 9" id="KW-0812">Transmembrane</keyword>
<keyword evidence="11" id="KW-1185">Reference proteome</keyword>
<comment type="caution">
    <text evidence="10">The sequence shown here is derived from an EMBL/GenBank/DDBJ whole genome shotgun (WGS) entry which is preliminary data.</text>
</comment>
<evidence type="ECO:0000313" key="11">
    <source>
        <dbReference type="Proteomes" id="UP000217199"/>
    </source>
</evidence>
<dbReference type="OrthoDB" id="1508846at2759"/>
<keyword evidence="5" id="KW-0375">Hydrogen ion transport</keyword>
<dbReference type="GO" id="GO:0000220">
    <property type="term" value="C:vacuolar proton-transporting V-type ATPase, V0 domain"/>
    <property type="evidence" value="ECO:0007669"/>
    <property type="project" value="TreeGrafter"/>
</dbReference>
<keyword evidence="8 9" id="KW-0472">Membrane</keyword>
<keyword evidence="3" id="KW-0813">Transport</keyword>
<protein>
    <submittedName>
        <fullName evidence="10">V-type proton atpase subunit e</fullName>
    </submittedName>
</protein>
<proteinExistence type="inferred from homology"/>
<dbReference type="PANTHER" id="PTHR12263">
    <property type="entry name" value="VACUOLAR ATP SYNTHASE SUBUNIT H"/>
    <property type="match status" value="1"/>
</dbReference>
<dbReference type="InParanoid" id="A0A286U9K0"/>
<dbReference type="InterPro" id="IPR008389">
    <property type="entry name" value="ATPase_V0-cplx_e1/e2_su"/>
</dbReference>
<dbReference type="GO" id="GO:0007035">
    <property type="term" value="P:vacuolar acidification"/>
    <property type="evidence" value="ECO:0007669"/>
    <property type="project" value="TreeGrafter"/>
</dbReference>
<accession>A0A286U9K0</accession>